<evidence type="ECO:0000256" key="4">
    <source>
        <dbReference type="ARBA" id="ARBA00022605"/>
    </source>
</evidence>
<accession>A0A3P1T3G8</accession>
<dbReference type="GO" id="GO:0008837">
    <property type="term" value="F:diaminopimelate epimerase activity"/>
    <property type="evidence" value="ECO:0007669"/>
    <property type="project" value="UniProtKB-UniRule"/>
</dbReference>
<keyword evidence="6 8" id="KW-0413">Isomerase</keyword>
<sequence>MLFRKGHATGNDFVIVDDHHGAMDLTPERVSWLCDRHRGIGGDGVLRVVRAGSVPDAEVDPTLWFMDYRNADGSVAEMCGNGLRLFARHLMEQGLVGEEEFEVATRAGIKRVRELQDGRLVTDLGEAQVTEDVVTITHRGRELEGHPVDVGNPHAVCFVTAEELAALDLTEGPAWEPGEVFPDGVNVEFIHVVQPGQLRMRVFERGCGETLSCGTGVVAAAAVHRHLDGHDGPVHVSVPGGDLVVTFEDGHAWLSGPAQIVAEGEFRF</sequence>
<dbReference type="PANTHER" id="PTHR31689">
    <property type="entry name" value="DIAMINOPIMELATE EPIMERASE, CHLOROPLASTIC"/>
    <property type="match status" value="1"/>
</dbReference>
<dbReference type="GO" id="GO:0009089">
    <property type="term" value="P:lysine biosynthetic process via diaminopimelate"/>
    <property type="evidence" value="ECO:0007669"/>
    <property type="project" value="UniProtKB-UniRule"/>
</dbReference>
<feature type="site" description="Could be important to modulate the pK values of the two catalytic cysteine residues" evidence="8">
    <location>
        <position position="204"/>
    </location>
</feature>
<dbReference type="GO" id="GO:0005829">
    <property type="term" value="C:cytosol"/>
    <property type="evidence" value="ECO:0007669"/>
    <property type="project" value="TreeGrafter"/>
</dbReference>
<comment type="function">
    <text evidence="8">Catalyzes the stereoinversion of LL-2,6-diaminopimelate (L,L-DAP) to meso-diaminopimelate (meso-DAP), a precursor of L-lysine and an essential component of the bacterial peptidoglycan.</text>
</comment>
<protein>
    <recommendedName>
        <fullName evidence="3 8">Diaminopimelate epimerase</fullName>
        <shortName evidence="8">DAP epimerase</shortName>
        <ecNumber evidence="3 8">5.1.1.7</ecNumber>
    </recommendedName>
    <alternativeName>
        <fullName evidence="8">PLP-independent amino acid racemase</fullName>
    </alternativeName>
</protein>
<feature type="binding site" evidence="8">
    <location>
        <begin position="204"/>
        <end position="205"/>
    </location>
    <ligand>
        <name>substrate</name>
    </ligand>
</feature>
<dbReference type="OrthoDB" id="9805408at2"/>
<comment type="caution">
    <text evidence="10">The sequence shown here is derived from an EMBL/GenBank/DDBJ whole genome shotgun (WGS) entry which is preliminary data.</text>
</comment>
<evidence type="ECO:0000256" key="6">
    <source>
        <dbReference type="ARBA" id="ARBA00023235"/>
    </source>
</evidence>
<feature type="binding site" evidence="8">
    <location>
        <position position="152"/>
    </location>
    <ligand>
        <name>substrate</name>
    </ligand>
</feature>
<feature type="binding site" evidence="8">
    <location>
        <position position="186"/>
    </location>
    <ligand>
        <name>substrate</name>
    </ligand>
</feature>
<gene>
    <name evidence="8" type="primary">dapF</name>
    <name evidence="10" type="ORF">EII34_11995</name>
</gene>
<keyword evidence="5 8" id="KW-0457">Lysine biosynthesis</keyword>
<dbReference type="NCBIfam" id="TIGR00652">
    <property type="entry name" value="DapF"/>
    <property type="match status" value="1"/>
</dbReference>
<dbReference type="AlphaFoldDB" id="A0A3P1T3G8"/>
<dbReference type="SUPFAM" id="SSF54506">
    <property type="entry name" value="Diaminopimelate epimerase-like"/>
    <property type="match status" value="2"/>
</dbReference>
<dbReference type="EC" id="5.1.1.7" evidence="3 8"/>
<dbReference type="Proteomes" id="UP000280819">
    <property type="component" value="Unassembled WGS sequence"/>
</dbReference>
<feature type="site" description="Could be important to modulate the pK values of the two catalytic cysteine residues" evidence="8">
    <location>
        <position position="154"/>
    </location>
</feature>
<comment type="subunit">
    <text evidence="8">Homodimer.</text>
</comment>
<evidence type="ECO:0000313" key="10">
    <source>
        <dbReference type="EMBL" id="RRD03900.1"/>
    </source>
</evidence>
<comment type="subcellular location">
    <subcellularLocation>
        <location evidence="8">Cytoplasm</location>
    </subcellularLocation>
</comment>
<evidence type="ECO:0000256" key="7">
    <source>
        <dbReference type="ARBA" id="ARBA00051712"/>
    </source>
</evidence>
<dbReference type="EMBL" id="RQZG01000015">
    <property type="protein sequence ID" value="RRD03900.1"/>
    <property type="molecule type" value="Genomic_DNA"/>
</dbReference>
<dbReference type="Gene3D" id="3.10.310.10">
    <property type="entry name" value="Diaminopimelate Epimerase, Chain A, domain 1"/>
    <property type="match status" value="2"/>
</dbReference>
<dbReference type="HAMAP" id="MF_00197">
    <property type="entry name" value="DAP_epimerase"/>
    <property type="match status" value="1"/>
</dbReference>
<reference evidence="10 11" key="1">
    <citation type="submission" date="2018-11" db="EMBL/GenBank/DDBJ databases">
        <title>Genomes From Bacteria Associated with the Canine Oral Cavity: a Test Case for Automated Genome-Based Taxonomic Assignment.</title>
        <authorList>
            <person name="Coil D.A."/>
            <person name="Jospin G."/>
            <person name="Darling A.E."/>
            <person name="Wallis C."/>
            <person name="Davis I.J."/>
            <person name="Harris S."/>
            <person name="Eisen J.A."/>
            <person name="Holcombe L.J."/>
            <person name="O'Flynn C."/>
        </authorList>
    </citation>
    <scope>NUCLEOTIDE SEQUENCE [LARGE SCALE GENOMIC DNA]</scope>
    <source>
        <strain evidence="10 11">OH887_COT-365</strain>
    </source>
</reference>
<dbReference type="PROSITE" id="PS01326">
    <property type="entry name" value="DAP_EPIMERASE"/>
    <property type="match status" value="1"/>
</dbReference>
<evidence type="ECO:0000256" key="1">
    <source>
        <dbReference type="ARBA" id="ARBA00005196"/>
    </source>
</evidence>
<feature type="active site" evidence="9">
    <location>
        <position position="79"/>
    </location>
</feature>
<evidence type="ECO:0000313" key="11">
    <source>
        <dbReference type="Proteomes" id="UP000280819"/>
    </source>
</evidence>
<evidence type="ECO:0000256" key="5">
    <source>
        <dbReference type="ARBA" id="ARBA00023154"/>
    </source>
</evidence>
<dbReference type="InterPro" id="IPR001653">
    <property type="entry name" value="DAP_epimerase_DapF"/>
</dbReference>
<comment type="pathway">
    <text evidence="1 8">Amino-acid biosynthesis; L-lysine biosynthesis via DAP pathway; DL-2,6-diaminopimelate from LL-2,6-diaminopimelate: step 1/1.</text>
</comment>
<evidence type="ECO:0000256" key="3">
    <source>
        <dbReference type="ARBA" id="ARBA00013080"/>
    </source>
</evidence>
<dbReference type="PANTHER" id="PTHR31689:SF0">
    <property type="entry name" value="DIAMINOPIMELATE EPIMERASE"/>
    <property type="match status" value="1"/>
</dbReference>
<keyword evidence="4 8" id="KW-0028">Amino-acid biosynthesis</keyword>
<comment type="caution">
    <text evidence="8">Lacks conserved residue(s) required for the propagation of feature annotation.</text>
</comment>
<comment type="catalytic activity">
    <reaction evidence="7 8">
        <text>(2S,6S)-2,6-diaminopimelate = meso-2,6-diaminopimelate</text>
        <dbReference type="Rhea" id="RHEA:15393"/>
        <dbReference type="ChEBI" id="CHEBI:57609"/>
        <dbReference type="ChEBI" id="CHEBI:57791"/>
        <dbReference type="EC" id="5.1.1.7"/>
    </reaction>
</comment>
<proteinExistence type="inferred from homology"/>
<organism evidence="10 11">
    <name type="scientific">Arachnia propionica</name>
    <dbReference type="NCBI Taxonomy" id="1750"/>
    <lineage>
        <taxon>Bacteria</taxon>
        <taxon>Bacillati</taxon>
        <taxon>Actinomycetota</taxon>
        <taxon>Actinomycetes</taxon>
        <taxon>Propionibacteriales</taxon>
        <taxon>Propionibacteriaceae</taxon>
        <taxon>Arachnia</taxon>
    </lineage>
</organism>
<evidence type="ECO:0000256" key="9">
    <source>
        <dbReference type="PROSITE-ProRule" id="PRU10125"/>
    </source>
</evidence>
<feature type="binding site" evidence="8">
    <location>
        <position position="70"/>
    </location>
    <ligand>
        <name>substrate</name>
    </ligand>
</feature>
<dbReference type="Pfam" id="PF01678">
    <property type="entry name" value="DAP_epimerase"/>
    <property type="match status" value="2"/>
</dbReference>
<feature type="binding site" evidence="8">
    <location>
        <position position="11"/>
    </location>
    <ligand>
        <name>substrate</name>
    </ligand>
</feature>
<feature type="binding site" evidence="8">
    <location>
        <begin position="214"/>
        <end position="215"/>
    </location>
    <ligand>
        <name>substrate</name>
    </ligand>
</feature>
<feature type="binding site" evidence="8">
    <location>
        <begin position="80"/>
        <end position="81"/>
    </location>
    <ligand>
        <name>substrate</name>
    </ligand>
</feature>
<dbReference type="InterPro" id="IPR018510">
    <property type="entry name" value="DAP_epimerase_AS"/>
</dbReference>
<feature type="active site" description="Proton acceptor" evidence="8">
    <location>
        <position position="213"/>
    </location>
</feature>
<feature type="active site" description="Proton donor" evidence="8">
    <location>
        <position position="79"/>
    </location>
</feature>
<dbReference type="UniPathway" id="UPA00034">
    <property type="reaction ID" value="UER00025"/>
</dbReference>
<evidence type="ECO:0000256" key="8">
    <source>
        <dbReference type="HAMAP-Rule" id="MF_00197"/>
    </source>
</evidence>
<name>A0A3P1T3G8_9ACTN</name>
<evidence type="ECO:0000256" key="2">
    <source>
        <dbReference type="ARBA" id="ARBA00010219"/>
    </source>
</evidence>
<keyword evidence="8" id="KW-0963">Cytoplasm</keyword>
<comment type="similarity">
    <text evidence="2 8">Belongs to the diaminopimelate epimerase family.</text>
</comment>